<dbReference type="InterPro" id="IPR032922">
    <property type="entry name" value="SON"/>
</dbReference>
<protein>
    <submittedName>
        <fullName evidence="5">Protein SON</fullName>
    </submittedName>
</protein>
<evidence type="ECO:0000256" key="2">
    <source>
        <dbReference type="SAM" id="MobiDB-lite"/>
    </source>
</evidence>
<dbReference type="GO" id="GO:0051726">
    <property type="term" value="P:regulation of cell cycle"/>
    <property type="evidence" value="ECO:0007669"/>
    <property type="project" value="InterPro"/>
</dbReference>
<feature type="compositionally biased region" description="Low complexity" evidence="2">
    <location>
        <begin position="692"/>
        <end position="701"/>
    </location>
</feature>
<feature type="compositionally biased region" description="Basic residues" evidence="2">
    <location>
        <begin position="55"/>
        <end position="83"/>
    </location>
</feature>
<dbReference type="Pfam" id="PF00035">
    <property type="entry name" value="dsrm"/>
    <property type="match status" value="1"/>
</dbReference>
<dbReference type="AlphaFoldDB" id="A0A8D8TVD4"/>
<feature type="region of interest" description="Disordered" evidence="2">
    <location>
        <begin position="218"/>
        <end position="313"/>
    </location>
</feature>
<feature type="domain" description="G-patch" evidence="4">
    <location>
        <begin position="852"/>
        <end position="898"/>
    </location>
</feature>
<feature type="compositionally biased region" description="Basic and acidic residues" evidence="2">
    <location>
        <begin position="236"/>
        <end position="246"/>
    </location>
</feature>
<dbReference type="PANTHER" id="PTHR46528">
    <property type="entry name" value="PROTEIN SON"/>
    <property type="match status" value="1"/>
</dbReference>
<feature type="region of interest" description="Disordered" evidence="2">
    <location>
        <begin position="914"/>
        <end position="940"/>
    </location>
</feature>
<accession>A0A8D8TVD4</accession>
<evidence type="ECO:0000259" key="3">
    <source>
        <dbReference type="PROSITE" id="PS50137"/>
    </source>
</evidence>
<proteinExistence type="predicted"/>
<dbReference type="InterPro" id="IPR000467">
    <property type="entry name" value="G_patch_dom"/>
</dbReference>
<feature type="compositionally biased region" description="Basic and acidic residues" evidence="2">
    <location>
        <begin position="479"/>
        <end position="503"/>
    </location>
</feature>
<feature type="compositionally biased region" description="Basic residues" evidence="2">
    <location>
        <begin position="449"/>
        <end position="459"/>
    </location>
</feature>
<dbReference type="SMART" id="SM00443">
    <property type="entry name" value="G_patch"/>
    <property type="match status" value="1"/>
</dbReference>
<dbReference type="SUPFAM" id="SSF54768">
    <property type="entry name" value="dsRNA-binding domain-like"/>
    <property type="match status" value="1"/>
</dbReference>
<feature type="compositionally biased region" description="Basic and acidic residues" evidence="2">
    <location>
        <begin position="432"/>
        <end position="443"/>
    </location>
</feature>
<feature type="compositionally biased region" description="Basic and acidic residues" evidence="2">
    <location>
        <begin position="113"/>
        <end position="124"/>
    </location>
</feature>
<feature type="region of interest" description="Disordered" evidence="2">
    <location>
        <begin position="19"/>
        <end position="169"/>
    </location>
</feature>
<feature type="compositionally biased region" description="Basic residues" evidence="2">
    <location>
        <begin position="99"/>
        <end position="112"/>
    </location>
</feature>
<reference evidence="5" key="1">
    <citation type="submission" date="2021-05" db="EMBL/GenBank/DDBJ databases">
        <authorList>
            <person name="Alioto T."/>
            <person name="Alioto T."/>
            <person name="Gomez Garrido J."/>
        </authorList>
    </citation>
    <scope>NUCLEOTIDE SEQUENCE</scope>
</reference>
<evidence type="ECO:0000256" key="1">
    <source>
        <dbReference type="PROSITE-ProRule" id="PRU00266"/>
    </source>
</evidence>
<organism evidence="5">
    <name type="scientific">Cacopsylla melanoneura</name>
    <dbReference type="NCBI Taxonomy" id="428564"/>
    <lineage>
        <taxon>Eukaryota</taxon>
        <taxon>Metazoa</taxon>
        <taxon>Ecdysozoa</taxon>
        <taxon>Arthropoda</taxon>
        <taxon>Hexapoda</taxon>
        <taxon>Insecta</taxon>
        <taxon>Pterygota</taxon>
        <taxon>Neoptera</taxon>
        <taxon>Paraneoptera</taxon>
        <taxon>Hemiptera</taxon>
        <taxon>Sternorrhyncha</taxon>
        <taxon>Psylloidea</taxon>
        <taxon>Psyllidae</taxon>
        <taxon>Psyllinae</taxon>
        <taxon>Cacopsylla</taxon>
    </lineage>
</organism>
<feature type="compositionally biased region" description="Basic and acidic residues" evidence="2">
    <location>
        <begin position="253"/>
        <end position="308"/>
    </location>
</feature>
<evidence type="ECO:0000313" key="5">
    <source>
        <dbReference type="EMBL" id="CAG6693631.1"/>
    </source>
</evidence>
<dbReference type="PANTHER" id="PTHR46528:SF1">
    <property type="entry name" value="PROTEIN SON"/>
    <property type="match status" value="1"/>
</dbReference>
<dbReference type="PROSITE" id="PS50137">
    <property type="entry name" value="DS_RBD"/>
    <property type="match status" value="1"/>
</dbReference>
<feature type="domain" description="DRBM" evidence="3">
    <location>
        <begin position="950"/>
        <end position="1020"/>
    </location>
</feature>
<dbReference type="GO" id="GO:0048024">
    <property type="term" value="P:regulation of mRNA splicing, via spliceosome"/>
    <property type="evidence" value="ECO:0007669"/>
    <property type="project" value="TreeGrafter"/>
</dbReference>
<feature type="compositionally biased region" description="Basic residues" evidence="2">
    <location>
        <begin position="394"/>
        <end position="403"/>
    </location>
</feature>
<keyword evidence="1" id="KW-0694">RNA-binding</keyword>
<feature type="compositionally biased region" description="Basic and acidic residues" evidence="2">
    <location>
        <begin position="358"/>
        <end position="393"/>
    </location>
</feature>
<name>A0A8D8TVD4_9HEMI</name>
<dbReference type="PROSITE" id="PS50174">
    <property type="entry name" value="G_PATCH"/>
    <property type="match status" value="1"/>
</dbReference>
<feature type="compositionally biased region" description="Gly residues" evidence="2">
    <location>
        <begin position="914"/>
        <end position="930"/>
    </location>
</feature>
<dbReference type="EMBL" id="HBUF01313865">
    <property type="protein sequence ID" value="CAG6693631.1"/>
    <property type="molecule type" value="Transcribed_RNA"/>
</dbReference>
<dbReference type="InterPro" id="IPR014720">
    <property type="entry name" value="dsRBD_dom"/>
</dbReference>
<dbReference type="GO" id="GO:0003723">
    <property type="term" value="F:RNA binding"/>
    <property type="evidence" value="ECO:0007669"/>
    <property type="project" value="UniProtKB-UniRule"/>
</dbReference>
<dbReference type="Gene3D" id="3.30.160.20">
    <property type="match status" value="1"/>
</dbReference>
<feature type="compositionally biased region" description="Basic and acidic residues" evidence="2">
    <location>
        <begin position="460"/>
        <end position="472"/>
    </location>
</feature>
<sequence length="1022" mass="112811">MSNMKSNDLVAKLFETLESNKKAGNTSSEDLDSSDSESGSSISLSLSSSEDKSKSKSSSKKSKKTKKTKKKKKSSSKKKKRKHSSSESSDESDNEKSRKSAKNKKKKKHSKDKNKDRDDKEALHKKLRIGKHSTEDGMSNNKRKTSTEETEVASKKTKLDKSSEKSKSTNVDLNEAILGAIEKEMTTSTISEILDDLLGGEKSKLNEKKLLEESLLSINIKKEKEDPASLTTAFNVKKEKIDEHVKKSSSRTTSDKSADKSSEKKKGKGSDQSRPKENGNEKSSSERKKSDKDKENDSDKSNEGKIDDDMPLPPVADVFVEDLLASKVAPEIVKPIADKPKPAGKITIGNLKQPTVFKEIEDKEKERRSKYEDGEITSSEKEDGDDSKSESRKEKKKKSSSKSKKGDRSTRHRKYRSNRSRDTSRSRSSRSRSRDKDRTKDKSSSSYHGRSRHNRRHGRDSRSRSGSRDRTRTSGSSRDGLRDRSRDRNRDRSKDRGGRESRRDRKRRGGGGNDRRQLSLSLSPAGRHKSKSPIDSATKIDKRKLLEIARKNAVTMMKDGVIAKDKRKLISWRAGGQTVNELTDFCKLLSQKGEASDSSESEDSKASEEEAPFLHPFEIKQRPDHIVMNIKNAQALRTRTFQEKNVEQSKTLSLQFPVSSGTQHRRTESEWVPVVTTSVPAITAGPGPPSQSTALVSTTGTGTTSALPAPVAPLSFSDVAFPGAPPLTMQTPTPVPMPGSVPAAPRAIEQAAAPPDPVFTMPNPDVQNMDIGSVVSQRLKAMRRLAENPNDSEAQMQMYHAQKKMQAWAESKQMPGQFTGSTEVRILTPQELASGNQAWARKEQFQQAAPLTGGMGMHLLQKMGWSPGEGLGKNKEGTLTPLALDIKFDKRGLVSKEELPPVKKNPYVYRRGMGMGGPGPRMSGPGEGPGPGGPPRFQGKPTQLTLDGKHPVSLLHEYCMRRKLGIPQYDQASETGPPHRKNFVFKVTINGTEYQPAVSAPNKKQAKAEAAQAALMVFGLIT</sequence>
<dbReference type="SMART" id="SM00358">
    <property type="entry name" value="DSRM"/>
    <property type="match status" value="1"/>
</dbReference>
<feature type="region of interest" description="Disordered" evidence="2">
    <location>
        <begin position="682"/>
        <end position="701"/>
    </location>
</feature>
<dbReference type="Pfam" id="PF01585">
    <property type="entry name" value="G-patch"/>
    <property type="match status" value="1"/>
</dbReference>
<feature type="region of interest" description="Disordered" evidence="2">
    <location>
        <begin position="330"/>
        <end position="538"/>
    </location>
</feature>
<feature type="compositionally biased region" description="Basic and acidic residues" evidence="2">
    <location>
        <begin position="152"/>
        <end position="167"/>
    </location>
</feature>
<feature type="compositionally biased region" description="Low complexity" evidence="2">
    <location>
        <begin position="36"/>
        <end position="48"/>
    </location>
</feature>
<evidence type="ECO:0000259" key="4">
    <source>
        <dbReference type="PROSITE" id="PS50174"/>
    </source>
</evidence>